<reference evidence="4 5" key="1">
    <citation type="submission" date="2024-02" db="EMBL/GenBank/DDBJ databases">
        <title>De novo assembly and annotation of 12 fungi associated with fruit tree decline syndrome in Ontario, Canada.</title>
        <authorList>
            <person name="Sulman M."/>
            <person name="Ellouze W."/>
            <person name="Ilyukhin E."/>
        </authorList>
    </citation>
    <scope>NUCLEOTIDE SEQUENCE [LARGE SCALE GENOMIC DNA]</scope>
    <source>
        <strain evidence="4 5">M11/M66-122</strain>
    </source>
</reference>
<dbReference type="InterPro" id="IPR036291">
    <property type="entry name" value="NAD(P)-bd_dom_sf"/>
</dbReference>
<dbReference type="GO" id="GO:0016491">
    <property type="term" value="F:oxidoreductase activity"/>
    <property type="evidence" value="ECO:0007669"/>
    <property type="project" value="UniProtKB-KW"/>
</dbReference>
<evidence type="ECO:0000256" key="2">
    <source>
        <dbReference type="ARBA" id="ARBA00023002"/>
    </source>
</evidence>
<dbReference type="InterPro" id="IPR002347">
    <property type="entry name" value="SDR_fam"/>
</dbReference>
<evidence type="ECO:0000256" key="3">
    <source>
        <dbReference type="RuleBase" id="RU000363"/>
    </source>
</evidence>
<dbReference type="Gene3D" id="3.40.50.720">
    <property type="entry name" value="NAD(P)-binding Rossmann-like Domain"/>
    <property type="match status" value="1"/>
</dbReference>
<protein>
    <recommendedName>
        <fullName evidence="6">Retinol dehydrogenase 13</fullName>
    </recommendedName>
</protein>
<name>A0AAN9UZV7_9PEZI</name>
<evidence type="ECO:0000313" key="5">
    <source>
        <dbReference type="Proteomes" id="UP001320420"/>
    </source>
</evidence>
<dbReference type="Proteomes" id="UP001320420">
    <property type="component" value="Unassembled WGS sequence"/>
</dbReference>
<dbReference type="EMBL" id="JAKJXP020000004">
    <property type="protein sequence ID" value="KAK7756956.1"/>
    <property type="molecule type" value="Genomic_DNA"/>
</dbReference>
<proteinExistence type="inferred from homology"/>
<dbReference type="PRINTS" id="PR00080">
    <property type="entry name" value="SDRFAMILY"/>
</dbReference>
<dbReference type="PRINTS" id="PR00081">
    <property type="entry name" value="GDHRDH"/>
</dbReference>
<dbReference type="PANTHER" id="PTHR24320">
    <property type="entry name" value="RETINOL DEHYDROGENASE"/>
    <property type="match status" value="1"/>
</dbReference>
<dbReference type="Pfam" id="PF00106">
    <property type="entry name" value="adh_short"/>
    <property type="match status" value="1"/>
</dbReference>
<gene>
    <name evidence="4" type="ORF">SLS62_000972</name>
</gene>
<organism evidence="4 5">
    <name type="scientific">Diatrype stigma</name>
    <dbReference type="NCBI Taxonomy" id="117547"/>
    <lineage>
        <taxon>Eukaryota</taxon>
        <taxon>Fungi</taxon>
        <taxon>Dikarya</taxon>
        <taxon>Ascomycota</taxon>
        <taxon>Pezizomycotina</taxon>
        <taxon>Sordariomycetes</taxon>
        <taxon>Xylariomycetidae</taxon>
        <taxon>Xylariales</taxon>
        <taxon>Diatrypaceae</taxon>
        <taxon>Diatrype</taxon>
    </lineage>
</organism>
<sequence>MSSDQQTGSGLAIRHAAAIKDKVILTTGVTLGTLGSGFVLAIARAQPSLLILAGRSPAKNQQTAQAVNDQFPGVKVRTLELDLVSLAAVRAAAETVNGWDDVPRIDVLMNNAGVMATEWATSPDGFESQLAINHLGHFLFTNLIMGKILKSPAPRIVNVSSNGHRLGPFRFDDYNFRNGECYNKWLSYGQSKTANMLMALSLAEKLGAKHNLTALSLHPGLVMSNLGSHLKLFGDDAPDMESMKEMDRLFGNPIAWMDFAAVVKAETPDEAARNLVYAAFDPDITAHNGAYIEDCQVADPWVGAVKPWANSPIEAERLWRLSEKLVGQEFSY</sequence>
<accession>A0AAN9UZV7</accession>
<dbReference type="SUPFAM" id="SSF51735">
    <property type="entry name" value="NAD(P)-binding Rossmann-fold domains"/>
    <property type="match status" value="1"/>
</dbReference>
<keyword evidence="5" id="KW-1185">Reference proteome</keyword>
<evidence type="ECO:0000313" key="4">
    <source>
        <dbReference type="EMBL" id="KAK7756956.1"/>
    </source>
</evidence>
<comment type="caution">
    <text evidence="4">The sequence shown here is derived from an EMBL/GenBank/DDBJ whole genome shotgun (WGS) entry which is preliminary data.</text>
</comment>
<keyword evidence="2" id="KW-0560">Oxidoreductase</keyword>
<evidence type="ECO:0008006" key="6">
    <source>
        <dbReference type="Google" id="ProtNLM"/>
    </source>
</evidence>
<dbReference type="PANTHER" id="PTHR24320:SF283">
    <property type="entry name" value="RETINOL DEHYDROGENASE 11"/>
    <property type="match status" value="1"/>
</dbReference>
<comment type="similarity">
    <text evidence="1 3">Belongs to the short-chain dehydrogenases/reductases (SDR) family.</text>
</comment>
<evidence type="ECO:0000256" key="1">
    <source>
        <dbReference type="ARBA" id="ARBA00006484"/>
    </source>
</evidence>
<dbReference type="AlphaFoldDB" id="A0AAN9UZV7"/>